<dbReference type="CDD" id="cd00088">
    <property type="entry name" value="HPT"/>
    <property type="match status" value="1"/>
</dbReference>
<evidence type="ECO:0000259" key="20">
    <source>
        <dbReference type="PROSITE" id="PS50894"/>
    </source>
</evidence>
<dbReference type="PROSITE" id="PS50894">
    <property type="entry name" value="HPT"/>
    <property type="match status" value="1"/>
</dbReference>
<dbReference type="InterPro" id="IPR005467">
    <property type="entry name" value="His_kinase_dom"/>
</dbReference>
<dbReference type="CDD" id="cd16922">
    <property type="entry name" value="HATPase_EvgS-ArcB-TorS-like"/>
    <property type="match status" value="1"/>
</dbReference>
<keyword evidence="4" id="KW-1003">Cell membrane</keyword>
<keyword evidence="7" id="KW-0547">Nucleotide-binding</keyword>
<evidence type="ECO:0000256" key="10">
    <source>
        <dbReference type="ARBA" id="ARBA00023012"/>
    </source>
</evidence>
<dbReference type="PROSITE" id="PS50109">
    <property type="entry name" value="HIS_KIN"/>
    <property type="match status" value="1"/>
</dbReference>
<evidence type="ECO:0000259" key="16">
    <source>
        <dbReference type="PROSITE" id="PS50109"/>
    </source>
</evidence>
<dbReference type="Pfam" id="PF02518">
    <property type="entry name" value="HATPase_c"/>
    <property type="match status" value="1"/>
</dbReference>
<dbReference type="Pfam" id="PF00512">
    <property type="entry name" value="HisKA"/>
    <property type="match status" value="1"/>
</dbReference>
<dbReference type="NCBIfam" id="TIGR00229">
    <property type="entry name" value="sensory_box"/>
    <property type="match status" value="1"/>
</dbReference>
<dbReference type="Gene3D" id="3.40.50.2300">
    <property type="match status" value="1"/>
</dbReference>
<evidence type="ECO:0000256" key="15">
    <source>
        <dbReference type="SAM" id="Phobius"/>
    </source>
</evidence>
<dbReference type="Gene3D" id="1.10.287.130">
    <property type="match status" value="1"/>
</dbReference>
<name>A0ABW5C7H7_9PROT</name>
<dbReference type="InterPro" id="IPR001789">
    <property type="entry name" value="Sig_transdc_resp-reg_receiver"/>
</dbReference>
<feature type="domain" description="Histidine kinase" evidence="16">
    <location>
        <begin position="578"/>
        <end position="798"/>
    </location>
</feature>
<evidence type="ECO:0000256" key="6">
    <source>
        <dbReference type="ARBA" id="ARBA00022692"/>
    </source>
</evidence>
<dbReference type="InterPro" id="IPR004358">
    <property type="entry name" value="Sig_transdc_His_kin-like_C"/>
</dbReference>
<evidence type="ECO:0000256" key="14">
    <source>
        <dbReference type="SAM" id="Coils"/>
    </source>
</evidence>
<dbReference type="InterPro" id="IPR001610">
    <property type="entry name" value="PAC"/>
</dbReference>
<dbReference type="SMART" id="SM00091">
    <property type="entry name" value="PAS"/>
    <property type="match status" value="1"/>
</dbReference>
<keyword evidence="8" id="KW-0067">ATP-binding</keyword>
<gene>
    <name evidence="21" type="ORF">ACFSNB_00415</name>
</gene>
<reference evidence="22" key="1">
    <citation type="journal article" date="2019" name="Int. J. Syst. Evol. Microbiol.">
        <title>The Global Catalogue of Microorganisms (GCM) 10K type strain sequencing project: providing services to taxonomists for standard genome sequencing and annotation.</title>
        <authorList>
            <consortium name="The Broad Institute Genomics Platform"/>
            <consortium name="The Broad Institute Genome Sequencing Center for Infectious Disease"/>
            <person name="Wu L."/>
            <person name="Ma J."/>
        </authorList>
    </citation>
    <scope>NUCLEOTIDE SEQUENCE [LARGE SCALE GENOMIC DNA]</scope>
    <source>
        <strain evidence="22">KCTC 15012</strain>
    </source>
</reference>
<evidence type="ECO:0000256" key="12">
    <source>
        <dbReference type="PROSITE-ProRule" id="PRU00110"/>
    </source>
</evidence>
<feature type="domain" description="HPt" evidence="20">
    <location>
        <begin position="989"/>
        <end position="1084"/>
    </location>
</feature>
<keyword evidence="6 15" id="KW-0812">Transmembrane</keyword>
<evidence type="ECO:0000256" key="8">
    <source>
        <dbReference type="ARBA" id="ARBA00022840"/>
    </source>
</evidence>
<keyword evidence="11 15" id="KW-0472">Membrane</keyword>
<evidence type="ECO:0000256" key="1">
    <source>
        <dbReference type="ARBA" id="ARBA00000085"/>
    </source>
</evidence>
<feature type="modified residue" description="4-aspartylphosphate" evidence="13">
    <location>
        <position position="874"/>
    </location>
</feature>
<dbReference type="InterPro" id="IPR000014">
    <property type="entry name" value="PAS"/>
</dbReference>
<dbReference type="Pfam" id="PF00072">
    <property type="entry name" value="Response_reg"/>
    <property type="match status" value="1"/>
</dbReference>
<dbReference type="SUPFAM" id="SSF47384">
    <property type="entry name" value="Homodimeric domain of signal transducing histidine kinase"/>
    <property type="match status" value="1"/>
</dbReference>
<comment type="catalytic activity">
    <reaction evidence="1">
        <text>ATP + protein L-histidine = ADP + protein N-phospho-L-histidine.</text>
        <dbReference type="EC" id="2.7.13.3"/>
    </reaction>
</comment>
<dbReference type="SUPFAM" id="SSF47226">
    <property type="entry name" value="Histidine-containing phosphotransfer domain, HPT domain"/>
    <property type="match status" value="1"/>
</dbReference>
<evidence type="ECO:0000256" key="5">
    <source>
        <dbReference type="ARBA" id="ARBA00022553"/>
    </source>
</evidence>
<proteinExistence type="predicted"/>
<feature type="domain" description="Response regulatory" evidence="17">
    <location>
        <begin position="825"/>
        <end position="941"/>
    </location>
</feature>
<feature type="domain" description="PAS" evidence="18">
    <location>
        <begin position="431"/>
        <end position="491"/>
    </location>
</feature>
<dbReference type="RefSeq" id="WP_377313420.1">
    <property type="nucleotide sequence ID" value="NZ_JBHUIY010000001.1"/>
</dbReference>
<dbReference type="InterPro" id="IPR000700">
    <property type="entry name" value="PAS-assoc_C"/>
</dbReference>
<dbReference type="SMART" id="SM00387">
    <property type="entry name" value="HATPase_c"/>
    <property type="match status" value="1"/>
</dbReference>
<feature type="transmembrane region" description="Helical" evidence="15">
    <location>
        <begin position="371"/>
        <end position="391"/>
    </location>
</feature>
<dbReference type="CDD" id="cd17546">
    <property type="entry name" value="REC_hyHK_CKI1_RcsC-like"/>
    <property type="match status" value="1"/>
</dbReference>
<feature type="domain" description="PAC" evidence="19">
    <location>
        <begin position="507"/>
        <end position="560"/>
    </location>
</feature>
<sequence>MATAATGSRGRPAILSFRPIQPLPGLIRLLAAILVLHLVPAVVLAAPPAPGEGKAVLFLVGAQYGLPVADALIASTLATLRENGVSTRDVYVEHLDLQRADSPQRRALLAGLVREKLAGKNVGLVITENQAALEFLAQEGYDLLPSGLPVLSTLIVSPSVAWRGAPHPVLNVVNRYDITATLRSGFQLFPATRRLILVVGNPAQNATFRAAVAGALPAARAPVEVEDTAALSHEEMLRRIATAPPDTLVLLADYFTDRTGRRFIPADVATEVARQANGPVLGLYDAHVRRGLVGGSVVMPATVGRRLGEIGAALLAGAPPSQVGDDRIALPSQLLFDWQQVRRWGGDPGRLPDTTLFLNRPPSIWADYRDLVLAAFGVFLLLSGLTAALAVQNRRRRRAEQKLIEYQQQLEARIEERTQTLTRTLAELALDRERLEYALDATNDGLWDWNTQTNACYFNRAYKRMLGFEMDELVEDANQTWVGRLHPEDRDQTVARAGHLLATVGAYELEFRMRCKDGSYKWILSRGKVMVRDADGKPLRAVGTHIDLSARKELELQMRRAKEAAEAANLSKSAFLANMSHEIRTPMNTITGLVHLLRKDGLTPQQAERLSRIEASGKHLLSIINDILDLSKIEAGKLSLEMTDFALAQVLDHTASIIGESARAKGLEIRVDTDHVPLWLRGDALRIRQAMLNFAGNAVKFTERGHVTLKADLLEEDGDRLKVRFSVEDTGIGIAPEAIGRLFHEFEQADNSTTRRFGGSGLGLAISRHLAEMMGGAAGCDSRLGQGSIFWFTAWLQRGQAVMSAGERPPSCAEQDLRRRPPGAPILLVEDNPLNVVVAQDLLQAVGLSVEVAENGRAAVEKARTGTYALILMDMQMPEMDGLQASRAIRALPGQGDRPILAMTANAFNEDRAACLEAGMNDFIAKPVDPDALYATLLHWLPAQAPPAEPVPVPVPDPATTASVDSILARLAATGGIDLARGLGVLRDNSDKYLKLMRLLRQGNAENIAEIKSALAAGDPATAERAVHSLKGASGNLGLTALFEAAQILDDLLRRPDGDPRLIAARLAELEAAQSALVLALDGEAAAPAPTPPAPD</sequence>
<keyword evidence="14" id="KW-0175">Coiled coil</keyword>
<comment type="caution">
    <text evidence="21">The sequence shown here is derived from an EMBL/GenBank/DDBJ whole genome shotgun (WGS) entry which is preliminary data.</text>
</comment>
<dbReference type="PROSITE" id="PS50110">
    <property type="entry name" value="RESPONSE_REGULATORY"/>
    <property type="match status" value="1"/>
</dbReference>
<dbReference type="CDD" id="cd00130">
    <property type="entry name" value="PAS"/>
    <property type="match status" value="1"/>
</dbReference>
<dbReference type="PRINTS" id="PR00344">
    <property type="entry name" value="BCTRLSENSOR"/>
</dbReference>
<dbReference type="Gene3D" id="3.30.450.20">
    <property type="entry name" value="PAS domain"/>
    <property type="match status" value="1"/>
</dbReference>
<dbReference type="InterPro" id="IPR036890">
    <property type="entry name" value="HATPase_C_sf"/>
</dbReference>
<evidence type="ECO:0000256" key="7">
    <source>
        <dbReference type="ARBA" id="ARBA00022741"/>
    </source>
</evidence>
<dbReference type="SMART" id="SM00448">
    <property type="entry name" value="REC"/>
    <property type="match status" value="1"/>
</dbReference>
<evidence type="ECO:0000313" key="22">
    <source>
        <dbReference type="Proteomes" id="UP001597296"/>
    </source>
</evidence>
<dbReference type="EMBL" id="JBHUIY010000001">
    <property type="protein sequence ID" value="MFD2232257.1"/>
    <property type="molecule type" value="Genomic_DNA"/>
</dbReference>
<dbReference type="Gene3D" id="1.20.120.160">
    <property type="entry name" value="HPT domain"/>
    <property type="match status" value="1"/>
</dbReference>
<evidence type="ECO:0000256" key="11">
    <source>
        <dbReference type="ARBA" id="ARBA00023136"/>
    </source>
</evidence>
<evidence type="ECO:0000259" key="19">
    <source>
        <dbReference type="PROSITE" id="PS50113"/>
    </source>
</evidence>
<dbReference type="InterPro" id="IPR036097">
    <property type="entry name" value="HisK_dim/P_sf"/>
</dbReference>
<dbReference type="InterPro" id="IPR003594">
    <property type="entry name" value="HATPase_dom"/>
</dbReference>
<evidence type="ECO:0000256" key="13">
    <source>
        <dbReference type="PROSITE-ProRule" id="PRU00169"/>
    </source>
</evidence>
<dbReference type="EC" id="2.7.13.3" evidence="3"/>
<dbReference type="InterPro" id="IPR013655">
    <property type="entry name" value="PAS_fold_3"/>
</dbReference>
<dbReference type="SMART" id="SM00073">
    <property type="entry name" value="HPT"/>
    <property type="match status" value="1"/>
</dbReference>
<dbReference type="Proteomes" id="UP001597296">
    <property type="component" value="Unassembled WGS sequence"/>
</dbReference>
<evidence type="ECO:0000259" key="18">
    <source>
        <dbReference type="PROSITE" id="PS50112"/>
    </source>
</evidence>
<feature type="modified residue" description="Phosphohistidine" evidence="12">
    <location>
        <position position="1028"/>
    </location>
</feature>
<keyword evidence="5 13" id="KW-0597">Phosphoprotein</keyword>
<dbReference type="SMART" id="SM00388">
    <property type="entry name" value="HisKA"/>
    <property type="match status" value="1"/>
</dbReference>
<dbReference type="InterPro" id="IPR008207">
    <property type="entry name" value="Sig_transdc_His_kin_Hpt_dom"/>
</dbReference>
<dbReference type="InterPro" id="IPR035965">
    <property type="entry name" value="PAS-like_dom_sf"/>
</dbReference>
<dbReference type="Pfam" id="PF01627">
    <property type="entry name" value="Hpt"/>
    <property type="match status" value="1"/>
</dbReference>
<evidence type="ECO:0000256" key="3">
    <source>
        <dbReference type="ARBA" id="ARBA00012438"/>
    </source>
</evidence>
<evidence type="ECO:0000259" key="17">
    <source>
        <dbReference type="PROSITE" id="PS50110"/>
    </source>
</evidence>
<dbReference type="SUPFAM" id="SSF55874">
    <property type="entry name" value="ATPase domain of HSP90 chaperone/DNA topoisomerase II/histidine kinase"/>
    <property type="match status" value="1"/>
</dbReference>
<organism evidence="21 22">
    <name type="scientific">Phaeospirillum tilakii</name>
    <dbReference type="NCBI Taxonomy" id="741673"/>
    <lineage>
        <taxon>Bacteria</taxon>
        <taxon>Pseudomonadati</taxon>
        <taxon>Pseudomonadota</taxon>
        <taxon>Alphaproteobacteria</taxon>
        <taxon>Rhodospirillales</taxon>
        <taxon>Rhodospirillaceae</taxon>
        <taxon>Phaeospirillum</taxon>
    </lineage>
</organism>
<dbReference type="SUPFAM" id="SSF52172">
    <property type="entry name" value="CheY-like"/>
    <property type="match status" value="1"/>
</dbReference>
<dbReference type="SMART" id="SM00086">
    <property type="entry name" value="PAC"/>
    <property type="match status" value="1"/>
</dbReference>
<dbReference type="CDD" id="cd00082">
    <property type="entry name" value="HisKA"/>
    <property type="match status" value="1"/>
</dbReference>
<evidence type="ECO:0000313" key="21">
    <source>
        <dbReference type="EMBL" id="MFD2232257.1"/>
    </source>
</evidence>
<dbReference type="PROSITE" id="PS50113">
    <property type="entry name" value="PAC"/>
    <property type="match status" value="1"/>
</dbReference>
<evidence type="ECO:0000256" key="4">
    <source>
        <dbReference type="ARBA" id="ARBA00022475"/>
    </source>
</evidence>
<dbReference type="PANTHER" id="PTHR45339">
    <property type="entry name" value="HYBRID SIGNAL TRANSDUCTION HISTIDINE KINASE J"/>
    <property type="match status" value="1"/>
</dbReference>
<protein>
    <recommendedName>
        <fullName evidence="3">histidine kinase</fullName>
        <ecNumber evidence="3">2.7.13.3</ecNumber>
    </recommendedName>
</protein>
<accession>A0ABW5C7H7</accession>
<evidence type="ECO:0000256" key="9">
    <source>
        <dbReference type="ARBA" id="ARBA00022989"/>
    </source>
</evidence>
<dbReference type="PANTHER" id="PTHR45339:SF1">
    <property type="entry name" value="HYBRID SIGNAL TRANSDUCTION HISTIDINE KINASE J"/>
    <property type="match status" value="1"/>
</dbReference>
<feature type="coiled-coil region" evidence="14">
    <location>
        <begin position="382"/>
        <end position="416"/>
    </location>
</feature>
<dbReference type="Gene3D" id="3.30.565.10">
    <property type="entry name" value="Histidine kinase-like ATPase, C-terminal domain"/>
    <property type="match status" value="1"/>
</dbReference>
<dbReference type="PROSITE" id="PS50112">
    <property type="entry name" value="PAS"/>
    <property type="match status" value="1"/>
</dbReference>
<dbReference type="SUPFAM" id="SSF55785">
    <property type="entry name" value="PYP-like sensor domain (PAS domain)"/>
    <property type="match status" value="1"/>
</dbReference>
<keyword evidence="10" id="KW-0902">Two-component regulatory system</keyword>
<evidence type="ECO:0000256" key="2">
    <source>
        <dbReference type="ARBA" id="ARBA00004651"/>
    </source>
</evidence>
<dbReference type="InterPro" id="IPR003661">
    <property type="entry name" value="HisK_dim/P_dom"/>
</dbReference>
<dbReference type="InterPro" id="IPR011006">
    <property type="entry name" value="CheY-like_superfamily"/>
</dbReference>
<keyword evidence="9 15" id="KW-1133">Transmembrane helix</keyword>
<comment type="subcellular location">
    <subcellularLocation>
        <location evidence="2">Cell membrane</location>
        <topology evidence="2">Multi-pass membrane protein</topology>
    </subcellularLocation>
</comment>
<dbReference type="InterPro" id="IPR036641">
    <property type="entry name" value="HPT_dom_sf"/>
</dbReference>
<dbReference type="Pfam" id="PF08447">
    <property type="entry name" value="PAS_3"/>
    <property type="match status" value="1"/>
</dbReference>
<keyword evidence="22" id="KW-1185">Reference proteome</keyword>